<evidence type="ECO:0000313" key="5">
    <source>
        <dbReference type="Proteomes" id="UP000183760"/>
    </source>
</evidence>
<dbReference type="PROSITE" id="PS50828">
    <property type="entry name" value="SMR"/>
    <property type="match status" value="1"/>
</dbReference>
<name>A0A511T587_MYXFU</name>
<dbReference type="Gene3D" id="3.30.1370.110">
    <property type="match status" value="1"/>
</dbReference>
<organism evidence="3 6">
    <name type="scientific">Myxococcus fulvus</name>
    <dbReference type="NCBI Taxonomy" id="33"/>
    <lineage>
        <taxon>Bacteria</taxon>
        <taxon>Pseudomonadati</taxon>
        <taxon>Myxococcota</taxon>
        <taxon>Myxococcia</taxon>
        <taxon>Myxococcales</taxon>
        <taxon>Cystobacterineae</taxon>
        <taxon>Myxococcaceae</taxon>
        <taxon>Myxococcus</taxon>
    </lineage>
</organism>
<feature type="compositionally biased region" description="Pro residues" evidence="1">
    <location>
        <begin position="1"/>
        <end position="24"/>
    </location>
</feature>
<dbReference type="RefSeq" id="WP_074955550.1">
    <property type="nucleotide sequence ID" value="NZ_BJXR01000033.1"/>
</dbReference>
<feature type="domain" description="Smr" evidence="2">
    <location>
        <begin position="39"/>
        <end position="114"/>
    </location>
</feature>
<dbReference type="PANTHER" id="PTHR35562">
    <property type="entry name" value="DNA ENDONUCLEASE SMRA-RELATED"/>
    <property type="match status" value="1"/>
</dbReference>
<dbReference type="OrthoDB" id="9808166at2"/>
<keyword evidence="5" id="KW-1185">Reference proteome</keyword>
<dbReference type="Pfam" id="PF01713">
    <property type="entry name" value="Smr"/>
    <property type="match status" value="1"/>
</dbReference>
<evidence type="ECO:0000313" key="6">
    <source>
        <dbReference type="Proteomes" id="UP000321514"/>
    </source>
</evidence>
<dbReference type="Proteomes" id="UP000183760">
    <property type="component" value="Unassembled WGS sequence"/>
</dbReference>
<proteinExistence type="predicted"/>
<evidence type="ECO:0000313" key="3">
    <source>
        <dbReference type="EMBL" id="GEN09325.1"/>
    </source>
</evidence>
<accession>A0A511T587</accession>
<gene>
    <name evidence="3" type="ORF">MFU01_43620</name>
    <name evidence="4" type="ORF">SAMN05443572_105581</name>
</gene>
<reference evidence="4 5" key="1">
    <citation type="submission" date="2016-10" db="EMBL/GenBank/DDBJ databases">
        <authorList>
            <person name="Varghese N."/>
            <person name="Submissions S."/>
        </authorList>
    </citation>
    <scope>NUCLEOTIDE SEQUENCE [LARGE SCALE GENOMIC DNA]</scope>
    <source>
        <strain evidence="4 5">DSM 16525</strain>
    </source>
</reference>
<dbReference type="PANTHER" id="PTHR35562:SF2">
    <property type="entry name" value="DNA ENDONUCLEASE SMRA-RELATED"/>
    <property type="match status" value="1"/>
</dbReference>
<dbReference type="SMART" id="SM00463">
    <property type="entry name" value="SMR"/>
    <property type="match status" value="1"/>
</dbReference>
<dbReference type="Proteomes" id="UP000321514">
    <property type="component" value="Unassembled WGS sequence"/>
</dbReference>
<dbReference type="EMBL" id="BJXR01000033">
    <property type="protein sequence ID" value="GEN09325.1"/>
    <property type="molecule type" value="Genomic_DNA"/>
</dbReference>
<sequence>MSPRRLPPLPANEPSLPPEGPEPPPPEDEVVELPIDGTLDLHFFQPREVKPLIIEYLWACRQKGLLDVRIIHGKGTGALRRTVHSLLPKLEEVESFRPASEFDGGWGATWVRLKPLEAQDSQK</sequence>
<feature type="region of interest" description="Disordered" evidence="1">
    <location>
        <begin position="1"/>
        <end position="31"/>
    </location>
</feature>
<comment type="caution">
    <text evidence="3">The sequence shown here is derived from an EMBL/GenBank/DDBJ whole genome shotgun (WGS) entry which is preliminary data.</text>
</comment>
<evidence type="ECO:0000259" key="2">
    <source>
        <dbReference type="PROSITE" id="PS50828"/>
    </source>
</evidence>
<dbReference type="InterPro" id="IPR002625">
    <property type="entry name" value="Smr_dom"/>
</dbReference>
<dbReference type="AlphaFoldDB" id="A0A511T587"/>
<reference evidence="3 6" key="2">
    <citation type="submission" date="2019-07" db="EMBL/GenBank/DDBJ databases">
        <title>Whole genome shotgun sequence of Myxococcus fulvus NBRC 100333.</title>
        <authorList>
            <person name="Hosoyama A."/>
            <person name="Uohara A."/>
            <person name="Ohji S."/>
            <person name="Ichikawa N."/>
        </authorList>
    </citation>
    <scope>NUCLEOTIDE SEQUENCE [LARGE SCALE GENOMIC DNA]</scope>
    <source>
        <strain evidence="3 6">NBRC 100333</strain>
    </source>
</reference>
<dbReference type="STRING" id="1334629.MFUL124B02_28175"/>
<evidence type="ECO:0000256" key="1">
    <source>
        <dbReference type="SAM" id="MobiDB-lite"/>
    </source>
</evidence>
<dbReference type="EMBL" id="FOIB01000005">
    <property type="protein sequence ID" value="SEU17354.1"/>
    <property type="molecule type" value="Genomic_DNA"/>
</dbReference>
<dbReference type="InterPro" id="IPR036063">
    <property type="entry name" value="Smr_dom_sf"/>
</dbReference>
<dbReference type="SUPFAM" id="SSF160443">
    <property type="entry name" value="SMR domain-like"/>
    <property type="match status" value="1"/>
</dbReference>
<protein>
    <submittedName>
        <fullName evidence="4">Smr domain-containing protein</fullName>
    </submittedName>
</protein>
<evidence type="ECO:0000313" key="4">
    <source>
        <dbReference type="EMBL" id="SEU17354.1"/>
    </source>
</evidence>